<dbReference type="EMBL" id="BARS01036212">
    <property type="protein sequence ID" value="GAG26863.1"/>
    <property type="molecule type" value="Genomic_DNA"/>
</dbReference>
<dbReference type="SUPFAM" id="SSF56436">
    <property type="entry name" value="C-type lectin-like"/>
    <property type="match status" value="1"/>
</dbReference>
<dbReference type="Pfam" id="PF03781">
    <property type="entry name" value="FGE-sulfatase"/>
    <property type="match status" value="1"/>
</dbReference>
<dbReference type="AlphaFoldDB" id="X0WQQ0"/>
<protein>
    <recommendedName>
        <fullName evidence="1">Sulfatase-modifying factor enzyme-like domain-containing protein</fullName>
    </recommendedName>
</protein>
<dbReference type="GO" id="GO:0120147">
    <property type="term" value="F:formylglycine-generating oxidase activity"/>
    <property type="evidence" value="ECO:0007669"/>
    <property type="project" value="TreeGrafter"/>
</dbReference>
<dbReference type="InterPro" id="IPR042095">
    <property type="entry name" value="SUMF_sf"/>
</dbReference>
<evidence type="ECO:0000259" key="1">
    <source>
        <dbReference type="Pfam" id="PF03781"/>
    </source>
</evidence>
<proteinExistence type="predicted"/>
<dbReference type="PANTHER" id="PTHR23150:SF19">
    <property type="entry name" value="FORMYLGLYCINE-GENERATING ENZYME"/>
    <property type="match status" value="1"/>
</dbReference>
<reference evidence="2" key="1">
    <citation type="journal article" date="2014" name="Front. Microbiol.">
        <title>High frequency of phylogenetically diverse reductive dehalogenase-homologous genes in deep subseafloor sedimentary metagenomes.</title>
        <authorList>
            <person name="Kawai M."/>
            <person name="Futagami T."/>
            <person name="Toyoda A."/>
            <person name="Takaki Y."/>
            <person name="Nishi S."/>
            <person name="Hori S."/>
            <person name="Arai W."/>
            <person name="Tsubouchi T."/>
            <person name="Morono Y."/>
            <person name="Uchiyama I."/>
            <person name="Ito T."/>
            <person name="Fujiyama A."/>
            <person name="Inagaki F."/>
            <person name="Takami H."/>
        </authorList>
    </citation>
    <scope>NUCLEOTIDE SEQUENCE</scope>
    <source>
        <strain evidence="2">Expedition CK06-06</strain>
    </source>
</reference>
<dbReference type="InterPro" id="IPR016187">
    <property type="entry name" value="CTDL_fold"/>
</dbReference>
<name>X0WQQ0_9ZZZZ</name>
<gene>
    <name evidence="2" type="ORF">S01H1_55689</name>
</gene>
<dbReference type="InterPro" id="IPR051043">
    <property type="entry name" value="Sulfatase_Mod_Factor_Kinase"/>
</dbReference>
<accession>X0WQQ0</accession>
<dbReference type="Gene3D" id="3.90.1580.10">
    <property type="entry name" value="paralog of FGE (formylglycine-generating enzyme)"/>
    <property type="match status" value="1"/>
</dbReference>
<sequence length="202" mass="23057">EKVTGANPSKWKDPANPVEQIRWAQAAAYCNARSKRDGLTPAYDSKTWACDFAADGYRLPTEAEWEYACRAGTTTDYPFGDDPSRLARYAWFKRNKRRGPRPVGTREPNPWGLHDMGGNVWEWCHDVYAEDYYRRSPERDPAGPPSGKNRVLRGGCWDSRPAMCRSAYRNNEDPGYTDVCFGRDVHGFVGFRCVRRPPEPAK</sequence>
<dbReference type="InterPro" id="IPR005532">
    <property type="entry name" value="SUMF_dom"/>
</dbReference>
<organism evidence="2">
    <name type="scientific">marine sediment metagenome</name>
    <dbReference type="NCBI Taxonomy" id="412755"/>
    <lineage>
        <taxon>unclassified sequences</taxon>
        <taxon>metagenomes</taxon>
        <taxon>ecological metagenomes</taxon>
    </lineage>
</organism>
<comment type="caution">
    <text evidence="2">The sequence shown here is derived from an EMBL/GenBank/DDBJ whole genome shotgun (WGS) entry which is preliminary data.</text>
</comment>
<feature type="domain" description="Sulfatase-modifying factor enzyme-like" evidence="1">
    <location>
        <begin position="7"/>
        <end position="195"/>
    </location>
</feature>
<dbReference type="PANTHER" id="PTHR23150">
    <property type="entry name" value="SULFATASE MODIFYING FACTOR 1, 2"/>
    <property type="match status" value="1"/>
</dbReference>
<feature type="non-terminal residue" evidence="2">
    <location>
        <position position="1"/>
    </location>
</feature>
<evidence type="ECO:0000313" key="2">
    <source>
        <dbReference type="EMBL" id="GAG26863.1"/>
    </source>
</evidence>